<evidence type="ECO:0000313" key="1">
    <source>
        <dbReference type="EMBL" id="MBU2713056.1"/>
    </source>
</evidence>
<dbReference type="EMBL" id="JAGSOY010000059">
    <property type="protein sequence ID" value="MBU2713056.1"/>
    <property type="molecule type" value="Genomic_DNA"/>
</dbReference>
<organism evidence="1 2">
    <name type="scientific">Zooshikella harenae</name>
    <dbReference type="NCBI Taxonomy" id="2827238"/>
    <lineage>
        <taxon>Bacteria</taxon>
        <taxon>Pseudomonadati</taxon>
        <taxon>Pseudomonadota</taxon>
        <taxon>Gammaproteobacteria</taxon>
        <taxon>Oceanospirillales</taxon>
        <taxon>Zooshikellaceae</taxon>
        <taxon>Zooshikella</taxon>
    </lineage>
</organism>
<name>A0ABS5ZIG6_9GAMM</name>
<gene>
    <name evidence="1" type="ORF">KCG35_18470</name>
</gene>
<proteinExistence type="predicted"/>
<sequence length="146" mass="16603">MSYHTIGLAVDFDSPAYRDFALKVLTDPYDAEQFEPWEVKAFNALDMMTTPDLVVIDGRFSLFVVWETISAELDDIAQYFAEAEGRVQRLYMLGDASQAPDEEGSFYLNQDDGWRVLKTGEFKTVSEFGQEDDPRAILKVVKQPLS</sequence>
<dbReference type="Proteomes" id="UP000690515">
    <property type="component" value="Unassembled WGS sequence"/>
</dbReference>
<evidence type="ECO:0000313" key="2">
    <source>
        <dbReference type="Proteomes" id="UP000690515"/>
    </source>
</evidence>
<reference evidence="1 2" key="1">
    <citation type="submission" date="2021-04" db="EMBL/GenBank/DDBJ databases">
        <authorList>
            <person name="Pira H."/>
            <person name="Risdian C."/>
            <person name="Wink J."/>
        </authorList>
    </citation>
    <scope>NUCLEOTIDE SEQUENCE [LARGE SCALE GENOMIC DNA]</scope>
    <source>
        <strain evidence="1 2">WH53</strain>
    </source>
</reference>
<protein>
    <submittedName>
        <fullName evidence="1">Uncharacterized protein</fullName>
    </submittedName>
</protein>
<keyword evidence="2" id="KW-1185">Reference proteome</keyword>
<accession>A0ABS5ZIG6</accession>
<comment type="caution">
    <text evidence="1">The sequence shown here is derived from an EMBL/GenBank/DDBJ whole genome shotgun (WGS) entry which is preliminary data.</text>
</comment>
<dbReference type="RefSeq" id="WP_215821278.1">
    <property type="nucleotide sequence ID" value="NZ_JAGSOY010000059.1"/>
</dbReference>